<evidence type="ECO:0000259" key="9">
    <source>
        <dbReference type="PROSITE" id="PS50157"/>
    </source>
</evidence>
<feature type="region of interest" description="Disordered" evidence="8">
    <location>
        <begin position="135"/>
        <end position="181"/>
    </location>
</feature>
<dbReference type="PROSITE" id="PS50157">
    <property type="entry name" value="ZINC_FINGER_C2H2_2"/>
    <property type="match status" value="6"/>
</dbReference>
<sequence length="351" mass="40068">MPRAFLLKRDFDDGNYFSGEKILFIHQDGEKSTSKDFSDVRRSKRPGGPAKIKKEDAEEELLNAFQKKKKLSYPADVRIDGRVNDIGKILRFADDFINNEKKMSEKDAQKSSLSEISLIAGHRILQGNELFQNSGTGGFESSKKANSSSGDLKRVTPSTNRKFPPMNKANELNGTGAKNRSDKTVHKCNQCGKVFKTKYTLSIHLKMPDHTKSRPFVCNVCGKGFRLSSTLCRHKIIHTEKKPHKCDECGKSFNRSSTLKTHLRTHSDKKAFICDICGKGFHQKGNLRNHIMIHTGEKPFRCNQCNRAFNKMSNLKFHMHTHSDNLPFHCRTCRKRFSKKTDLKEHVEQAH</sequence>
<dbReference type="EMBL" id="CALNXK010000039">
    <property type="protein sequence ID" value="CAH3123799.1"/>
    <property type="molecule type" value="Genomic_DNA"/>
</dbReference>
<dbReference type="Pfam" id="PF12874">
    <property type="entry name" value="zf-met"/>
    <property type="match status" value="1"/>
</dbReference>
<keyword evidence="5" id="KW-0862">Zinc</keyword>
<comment type="caution">
    <text evidence="10">The sequence shown here is derived from an EMBL/GenBank/DDBJ whole genome shotgun (WGS) entry which is preliminary data.</text>
</comment>
<evidence type="ECO:0000256" key="2">
    <source>
        <dbReference type="ARBA" id="ARBA00022723"/>
    </source>
</evidence>
<feature type="region of interest" description="Disordered" evidence="8">
    <location>
        <begin position="30"/>
        <end position="52"/>
    </location>
</feature>
<evidence type="ECO:0000256" key="4">
    <source>
        <dbReference type="ARBA" id="ARBA00022771"/>
    </source>
</evidence>
<name>A0ABN8NVH1_9CNID</name>
<evidence type="ECO:0000256" key="7">
    <source>
        <dbReference type="PROSITE-ProRule" id="PRU00042"/>
    </source>
</evidence>
<dbReference type="PANTHER" id="PTHR24394:SF29">
    <property type="entry name" value="MYONEURIN"/>
    <property type="match status" value="1"/>
</dbReference>
<organism evidence="10 11">
    <name type="scientific">Porites lobata</name>
    <dbReference type="NCBI Taxonomy" id="104759"/>
    <lineage>
        <taxon>Eukaryota</taxon>
        <taxon>Metazoa</taxon>
        <taxon>Cnidaria</taxon>
        <taxon>Anthozoa</taxon>
        <taxon>Hexacorallia</taxon>
        <taxon>Scleractinia</taxon>
        <taxon>Fungiina</taxon>
        <taxon>Poritidae</taxon>
        <taxon>Porites</taxon>
    </lineage>
</organism>
<dbReference type="SUPFAM" id="SSF57667">
    <property type="entry name" value="beta-beta-alpha zinc fingers"/>
    <property type="match status" value="4"/>
</dbReference>
<gene>
    <name evidence="10" type="ORF">PLOB_00030372</name>
</gene>
<feature type="compositionally biased region" description="Basic and acidic residues" evidence="8">
    <location>
        <begin position="30"/>
        <end position="41"/>
    </location>
</feature>
<evidence type="ECO:0000256" key="6">
    <source>
        <dbReference type="ARBA" id="ARBA00023242"/>
    </source>
</evidence>
<dbReference type="InterPro" id="IPR013087">
    <property type="entry name" value="Znf_C2H2_type"/>
</dbReference>
<dbReference type="InterPro" id="IPR036236">
    <property type="entry name" value="Znf_C2H2_sf"/>
</dbReference>
<keyword evidence="2" id="KW-0479">Metal-binding</keyword>
<evidence type="ECO:0000256" key="5">
    <source>
        <dbReference type="ARBA" id="ARBA00022833"/>
    </source>
</evidence>
<keyword evidence="6" id="KW-0539">Nucleus</keyword>
<protein>
    <recommendedName>
        <fullName evidence="9">C2H2-type domain-containing protein</fullName>
    </recommendedName>
</protein>
<dbReference type="Pfam" id="PF13912">
    <property type="entry name" value="zf-C2H2_6"/>
    <property type="match status" value="1"/>
</dbReference>
<dbReference type="PANTHER" id="PTHR24394">
    <property type="entry name" value="ZINC FINGER PROTEIN"/>
    <property type="match status" value="1"/>
</dbReference>
<evidence type="ECO:0000313" key="10">
    <source>
        <dbReference type="EMBL" id="CAH3123799.1"/>
    </source>
</evidence>
<dbReference type="PROSITE" id="PS00028">
    <property type="entry name" value="ZINC_FINGER_C2H2_1"/>
    <property type="match status" value="6"/>
</dbReference>
<accession>A0ABN8NVH1</accession>
<feature type="domain" description="C2H2-type" evidence="9">
    <location>
        <begin position="216"/>
        <end position="243"/>
    </location>
</feature>
<feature type="domain" description="C2H2-type" evidence="9">
    <location>
        <begin position="272"/>
        <end position="299"/>
    </location>
</feature>
<feature type="compositionally biased region" description="Polar residues" evidence="8">
    <location>
        <begin position="144"/>
        <end position="161"/>
    </location>
</feature>
<keyword evidence="3" id="KW-0677">Repeat</keyword>
<comment type="subcellular location">
    <subcellularLocation>
        <location evidence="1">Nucleus</location>
    </subcellularLocation>
</comment>
<keyword evidence="4 7" id="KW-0863">Zinc-finger</keyword>
<feature type="domain" description="C2H2-type" evidence="9">
    <location>
        <begin position="186"/>
        <end position="215"/>
    </location>
</feature>
<dbReference type="Gene3D" id="3.30.160.60">
    <property type="entry name" value="Classic Zinc Finger"/>
    <property type="match status" value="6"/>
</dbReference>
<dbReference type="SMART" id="SM00355">
    <property type="entry name" value="ZnF_C2H2"/>
    <property type="match status" value="6"/>
</dbReference>
<feature type="domain" description="C2H2-type" evidence="9">
    <location>
        <begin position="328"/>
        <end position="351"/>
    </location>
</feature>
<evidence type="ECO:0000313" key="11">
    <source>
        <dbReference type="Proteomes" id="UP001159405"/>
    </source>
</evidence>
<feature type="domain" description="C2H2-type" evidence="9">
    <location>
        <begin position="244"/>
        <end position="271"/>
    </location>
</feature>
<keyword evidence="11" id="KW-1185">Reference proteome</keyword>
<dbReference type="Proteomes" id="UP001159405">
    <property type="component" value="Unassembled WGS sequence"/>
</dbReference>
<feature type="domain" description="C2H2-type" evidence="9">
    <location>
        <begin position="300"/>
        <end position="327"/>
    </location>
</feature>
<proteinExistence type="predicted"/>
<evidence type="ECO:0000256" key="3">
    <source>
        <dbReference type="ARBA" id="ARBA00022737"/>
    </source>
</evidence>
<evidence type="ECO:0000256" key="8">
    <source>
        <dbReference type="SAM" id="MobiDB-lite"/>
    </source>
</evidence>
<reference evidence="10 11" key="1">
    <citation type="submission" date="2022-05" db="EMBL/GenBank/DDBJ databases">
        <authorList>
            <consortium name="Genoscope - CEA"/>
            <person name="William W."/>
        </authorList>
    </citation>
    <scope>NUCLEOTIDE SEQUENCE [LARGE SCALE GENOMIC DNA]</scope>
</reference>
<evidence type="ECO:0000256" key="1">
    <source>
        <dbReference type="ARBA" id="ARBA00004123"/>
    </source>
</evidence>
<dbReference type="Pfam" id="PF00096">
    <property type="entry name" value="zf-C2H2"/>
    <property type="match status" value="4"/>
</dbReference>